<dbReference type="PATRIC" id="fig|1423726.3.peg.1868"/>
<keyword evidence="6 10" id="KW-0547">Nucleotide-binding</keyword>
<dbReference type="UniPathway" id="UPA00253">
    <property type="reaction ID" value="UER00332"/>
</dbReference>
<dbReference type="GO" id="GO:0005524">
    <property type="term" value="F:ATP binding"/>
    <property type="evidence" value="ECO:0007669"/>
    <property type="project" value="UniProtKB-KW"/>
</dbReference>
<name>A0A0R1H8R5_9LACO</name>
<evidence type="ECO:0000256" key="4">
    <source>
        <dbReference type="ARBA" id="ARBA00022679"/>
    </source>
</evidence>
<accession>A0A0R1H8R5</accession>
<keyword evidence="13" id="KW-1185">Reference proteome</keyword>
<keyword evidence="5 10" id="KW-0548">Nucleotidyltransferase</keyword>
<dbReference type="Gene3D" id="3.40.50.620">
    <property type="entry name" value="HUPs"/>
    <property type="match status" value="1"/>
</dbReference>
<dbReference type="GO" id="GO:0004515">
    <property type="term" value="F:nicotinate-nucleotide adenylyltransferase activity"/>
    <property type="evidence" value="ECO:0007669"/>
    <property type="project" value="UniProtKB-UniRule"/>
</dbReference>
<dbReference type="PANTHER" id="PTHR39321">
    <property type="entry name" value="NICOTINATE-NUCLEOTIDE ADENYLYLTRANSFERASE-RELATED"/>
    <property type="match status" value="1"/>
</dbReference>
<comment type="pathway">
    <text evidence="2 10">Cofactor biosynthesis; NAD(+) biosynthesis; deamido-NAD(+) from nicotinate D-ribonucleotide: step 1/1.</text>
</comment>
<organism evidence="12 13">
    <name type="scientific">Loigolactobacillus bifermentans DSM 20003</name>
    <dbReference type="NCBI Taxonomy" id="1423726"/>
    <lineage>
        <taxon>Bacteria</taxon>
        <taxon>Bacillati</taxon>
        <taxon>Bacillota</taxon>
        <taxon>Bacilli</taxon>
        <taxon>Lactobacillales</taxon>
        <taxon>Lactobacillaceae</taxon>
        <taxon>Loigolactobacillus</taxon>
    </lineage>
</organism>
<comment type="catalytic activity">
    <reaction evidence="9 10">
        <text>nicotinate beta-D-ribonucleotide + ATP + H(+) = deamido-NAD(+) + diphosphate</text>
        <dbReference type="Rhea" id="RHEA:22860"/>
        <dbReference type="ChEBI" id="CHEBI:15378"/>
        <dbReference type="ChEBI" id="CHEBI:30616"/>
        <dbReference type="ChEBI" id="CHEBI:33019"/>
        <dbReference type="ChEBI" id="CHEBI:57502"/>
        <dbReference type="ChEBI" id="CHEBI:58437"/>
        <dbReference type="EC" id="2.7.7.18"/>
    </reaction>
</comment>
<keyword evidence="3 10" id="KW-0662">Pyridine nucleotide biosynthesis</keyword>
<dbReference type="NCBIfam" id="NF000840">
    <property type="entry name" value="PRK00071.1-3"/>
    <property type="match status" value="1"/>
</dbReference>
<evidence type="ECO:0000256" key="1">
    <source>
        <dbReference type="ARBA" id="ARBA00002324"/>
    </source>
</evidence>
<dbReference type="NCBIfam" id="NF000841">
    <property type="entry name" value="PRK00071.1-4"/>
    <property type="match status" value="1"/>
</dbReference>
<dbReference type="AlphaFoldDB" id="A0A0R1H8R5"/>
<reference evidence="12 13" key="1">
    <citation type="journal article" date="2015" name="Genome Announc.">
        <title>Expanding the biotechnology potential of lactobacilli through comparative genomics of 213 strains and associated genera.</title>
        <authorList>
            <person name="Sun Z."/>
            <person name="Harris H.M."/>
            <person name="McCann A."/>
            <person name="Guo C."/>
            <person name="Argimon S."/>
            <person name="Zhang W."/>
            <person name="Yang X."/>
            <person name="Jeffery I.B."/>
            <person name="Cooney J.C."/>
            <person name="Kagawa T.F."/>
            <person name="Liu W."/>
            <person name="Song Y."/>
            <person name="Salvetti E."/>
            <person name="Wrobel A."/>
            <person name="Rasinkangas P."/>
            <person name="Parkhill J."/>
            <person name="Rea M.C."/>
            <person name="O'Sullivan O."/>
            <person name="Ritari J."/>
            <person name="Douillard F.P."/>
            <person name="Paul Ross R."/>
            <person name="Yang R."/>
            <person name="Briner A.E."/>
            <person name="Felis G.E."/>
            <person name="de Vos W.M."/>
            <person name="Barrangou R."/>
            <person name="Klaenhammer T.R."/>
            <person name="Caufield P.W."/>
            <person name="Cui Y."/>
            <person name="Zhang H."/>
            <person name="O'Toole P.W."/>
        </authorList>
    </citation>
    <scope>NUCLEOTIDE SEQUENCE [LARGE SCALE GENOMIC DNA]</scope>
    <source>
        <strain evidence="12 13">DSM 20003</strain>
    </source>
</reference>
<dbReference type="Pfam" id="PF01467">
    <property type="entry name" value="CTP_transf_like"/>
    <property type="match status" value="1"/>
</dbReference>
<keyword evidence="7 10" id="KW-0067">ATP-binding</keyword>
<sequence>MAKVTEVTTQQQSVVTVEVDEAPLNTRKRHQVGILGGTFNPPHLGHLIMAETVGTQLGLEKVYFMPDAQPPHQTPKTAIDPEKRVEMVRRAIAGNPLFDLELAEIKRGGKSYTYDTLLDLKQRHPDTDYYFIIGADMVNDLPTWHEIDKLLKLVQFVGVKRPKVAVHSQYPILWVDAPGLAISSSLIRERVQAGCSVRYLVPDAVRTYIQEEGLYRNDKNA</sequence>
<dbReference type="NCBIfam" id="TIGR00125">
    <property type="entry name" value="cyt_tran_rel"/>
    <property type="match status" value="1"/>
</dbReference>
<dbReference type="Proteomes" id="UP000051461">
    <property type="component" value="Unassembled WGS sequence"/>
</dbReference>
<comment type="function">
    <text evidence="1 10">Catalyzes the reversible adenylation of nicotinate mononucleotide (NaMN) to nicotinic acid adenine dinucleotide (NaAD).</text>
</comment>
<evidence type="ECO:0000256" key="7">
    <source>
        <dbReference type="ARBA" id="ARBA00022840"/>
    </source>
</evidence>
<dbReference type="NCBIfam" id="TIGR00482">
    <property type="entry name" value="nicotinate (nicotinamide) nucleotide adenylyltransferase"/>
    <property type="match status" value="1"/>
</dbReference>
<dbReference type="InterPro" id="IPR014729">
    <property type="entry name" value="Rossmann-like_a/b/a_fold"/>
</dbReference>
<evidence type="ECO:0000256" key="5">
    <source>
        <dbReference type="ARBA" id="ARBA00022695"/>
    </source>
</evidence>
<dbReference type="InterPro" id="IPR005248">
    <property type="entry name" value="NadD/NMNAT"/>
</dbReference>
<evidence type="ECO:0000259" key="11">
    <source>
        <dbReference type="Pfam" id="PF01467"/>
    </source>
</evidence>
<evidence type="ECO:0000256" key="3">
    <source>
        <dbReference type="ARBA" id="ARBA00022642"/>
    </source>
</evidence>
<protein>
    <recommendedName>
        <fullName evidence="10">Probable nicotinate-nucleotide adenylyltransferase</fullName>
        <ecNumber evidence="10">2.7.7.18</ecNumber>
    </recommendedName>
    <alternativeName>
        <fullName evidence="10">Deamido-NAD(+) diphosphorylase</fullName>
    </alternativeName>
    <alternativeName>
        <fullName evidence="10">Deamido-NAD(+) pyrophosphorylase</fullName>
    </alternativeName>
    <alternativeName>
        <fullName evidence="10">Nicotinate mononucleotide adenylyltransferase</fullName>
        <shortName evidence="10">NaMN adenylyltransferase</shortName>
    </alternativeName>
</protein>
<evidence type="ECO:0000256" key="8">
    <source>
        <dbReference type="ARBA" id="ARBA00023027"/>
    </source>
</evidence>
<feature type="domain" description="Cytidyltransferase-like" evidence="11">
    <location>
        <begin position="34"/>
        <end position="190"/>
    </location>
</feature>
<dbReference type="EC" id="2.7.7.18" evidence="10"/>
<keyword evidence="4 10" id="KW-0808">Transferase</keyword>
<dbReference type="GO" id="GO:0009435">
    <property type="term" value="P:NAD+ biosynthetic process"/>
    <property type="evidence" value="ECO:0007669"/>
    <property type="project" value="UniProtKB-UniRule"/>
</dbReference>
<dbReference type="SUPFAM" id="SSF52374">
    <property type="entry name" value="Nucleotidylyl transferase"/>
    <property type="match status" value="1"/>
</dbReference>
<keyword evidence="8 10" id="KW-0520">NAD</keyword>
<dbReference type="InterPro" id="IPR004821">
    <property type="entry name" value="Cyt_trans-like"/>
</dbReference>
<dbReference type="PANTHER" id="PTHR39321:SF3">
    <property type="entry name" value="PHOSPHOPANTETHEINE ADENYLYLTRANSFERASE"/>
    <property type="match status" value="1"/>
</dbReference>
<dbReference type="CDD" id="cd02165">
    <property type="entry name" value="NMNAT"/>
    <property type="match status" value="1"/>
</dbReference>
<comment type="caution">
    <text evidence="12">The sequence shown here is derived from an EMBL/GenBank/DDBJ whole genome shotgun (WGS) entry which is preliminary data.</text>
</comment>
<evidence type="ECO:0000256" key="2">
    <source>
        <dbReference type="ARBA" id="ARBA00005019"/>
    </source>
</evidence>
<dbReference type="HAMAP" id="MF_00244">
    <property type="entry name" value="NaMN_adenylyltr"/>
    <property type="match status" value="1"/>
</dbReference>
<evidence type="ECO:0000313" key="13">
    <source>
        <dbReference type="Proteomes" id="UP000051461"/>
    </source>
</evidence>
<comment type="similarity">
    <text evidence="10">Belongs to the NadD family.</text>
</comment>
<proteinExistence type="inferred from homology"/>
<evidence type="ECO:0000256" key="9">
    <source>
        <dbReference type="ARBA" id="ARBA00048721"/>
    </source>
</evidence>
<evidence type="ECO:0000256" key="6">
    <source>
        <dbReference type="ARBA" id="ARBA00022741"/>
    </source>
</evidence>
<gene>
    <name evidence="10" type="primary">nadD</name>
    <name evidence="12" type="ORF">FC07_GL001801</name>
</gene>
<dbReference type="EMBL" id="AZDA01000026">
    <property type="protein sequence ID" value="KRK40002.1"/>
    <property type="molecule type" value="Genomic_DNA"/>
</dbReference>
<evidence type="ECO:0000313" key="12">
    <source>
        <dbReference type="EMBL" id="KRK40002.1"/>
    </source>
</evidence>
<evidence type="ECO:0000256" key="10">
    <source>
        <dbReference type="HAMAP-Rule" id="MF_00244"/>
    </source>
</evidence>
<dbReference type="STRING" id="1423726.FC07_GL001801"/>